<evidence type="ECO:0000313" key="2">
    <source>
        <dbReference type="Proteomes" id="UP000054988"/>
    </source>
</evidence>
<protein>
    <submittedName>
        <fullName evidence="1">Uncharacterized protein</fullName>
    </submittedName>
</protein>
<comment type="caution">
    <text evidence="1">The sequence shown here is derived from an EMBL/GenBank/DDBJ whole genome shotgun (WGS) entry which is preliminary data.</text>
</comment>
<name>A0A0W0FHN1_MONRR</name>
<gene>
    <name evidence="1" type="ORF">WG66_11575</name>
</gene>
<reference evidence="1 2" key="1">
    <citation type="submission" date="2015-12" db="EMBL/GenBank/DDBJ databases">
        <title>Draft genome sequence of Moniliophthora roreri, the causal agent of frosty pod rot of cacao.</title>
        <authorList>
            <person name="Aime M.C."/>
            <person name="Diaz-Valderrama J.R."/>
            <person name="Kijpornyongpan T."/>
            <person name="Phillips-Mora W."/>
        </authorList>
    </citation>
    <scope>NUCLEOTIDE SEQUENCE [LARGE SCALE GENOMIC DNA]</scope>
    <source>
        <strain evidence="1 2">MCA 2952</strain>
    </source>
</reference>
<sequence length="529" mass="60933">MAYEGWSNTTISGGQFSNVHGSQTNITHVHGNLVQAQQIRRELTKWDDTFIQDFNRFTHIRSPRVAQLFGYSDNQNGSLALIFYNAWIPLSHVIFKNNILSPLLYAYFGHQLTLWKPDEDIDIGDLWIDPRSGELHLGPHVQIPLYKSWMLLSYPSNSMLNRQLPPLSIQTYSDMGTTFDYLTRAVHTVHIILGIARCDMTFWQELIDEDAESILQTLSGTIFHEPSQKITARMPVEVRDRTYYYLFRADISSDAIRESLDVMEDGSVQFTVMPMDIQSVEEITLRYLLSSFAELAYSWITQAHRVFTQHRIDEDEWDEYGMLAELTLIFKCKRQHPMLQENTSITSGSSGAGPVYLFIQPVPQPSDDNEVWRFWAEGTKYFWSSDPSGKEEMSEAMQLSLGLPSFTSEIGTLYDSWDQSAYEAIKMVHHHHHFDSSTTDLASMAGLPILEVVGDDDQFETWEDSTEITSTSVSRESDGPTLDTCRDEEYDNVQRWFCVEEDSSMLKEMEEENEVEMELMHVDEESDIK</sequence>
<dbReference type="Proteomes" id="UP000054988">
    <property type="component" value="Unassembled WGS sequence"/>
</dbReference>
<accession>A0A0W0FHN1</accession>
<evidence type="ECO:0000313" key="1">
    <source>
        <dbReference type="EMBL" id="KTB35849.1"/>
    </source>
</evidence>
<dbReference type="EMBL" id="LATX01001967">
    <property type="protein sequence ID" value="KTB35849.1"/>
    <property type="molecule type" value="Genomic_DNA"/>
</dbReference>
<dbReference type="AlphaFoldDB" id="A0A0W0FHN1"/>
<organism evidence="1 2">
    <name type="scientific">Moniliophthora roreri</name>
    <name type="common">Frosty pod rot fungus</name>
    <name type="synonym">Monilia roreri</name>
    <dbReference type="NCBI Taxonomy" id="221103"/>
    <lineage>
        <taxon>Eukaryota</taxon>
        <taxon>Fungi</taxon>
        <taxon>Dikarya</taxon>
        <taxon>Basidiomycota</taxon>
        <taxon>Agaricomycotina</taxon>
        <taxon>Agaricomycetes</taxon>
        <taxon>Agaricomycetidae</taxon>
        <taxon>Agaricales</taxon>
        <taxon>Marasmiineae</taxon>
        <taxon>Marasmiaceae</taxon>
        <taxon>Moniliophthora</taxon>
    </lineage>
</organism>
<proteinExistence type="predicted"/>